<evidence type="ECO:0000256" key="3">
    <source>
        <dbReference type="ARBA" id="ARBA00023015"/>
    </source>
</evidence>
<dbReference type="Proteomes" id="UP000322899">
    <property type="component" value="Unassembled WGS sequence"/>
</dbReference>
<dbReference type="Gene3D" id="2.60.40.1490">
    <property type="entry name" value="Histone chaperone ASF1-like"/>
    <property type="match status" value="1"/>
</dbReference>
<dbReference type="EMBL" id="VLTM01000003">
    <property type="protein sequence ID" value="KAA0168119.1"/>
    <property type="molecule type" value="Genomic_DNA"/>
</dbReference>
<keyword evidence="5" id="KW-0143">Chaperone</keyword>
<dbReference type="Proteomes" id="UP000324907">
    <property type="component" value="Unassembled WGS sequence"/>
</dbReference>
<dbReference type="GO" id="GO:0042393">
    <property type="term" value="F:histone binding"/>
    <property type="evidence" value="ECO:0007669"/>
    <property type="project" value="TreeGrafter"/>
</dbReference>
<keyword evidence="12" id="KW-1185">Reference proteome</keyword>
<comment type="similarity">
    <text evidence="2">Belongs to the ASF1 family.</text>
</comment>
<evidence type="ECO:0000313" key="9">
    <source>
        <dbReference type="EMBL" id="KAA0169378.1"/>
    </source>
</evidence>
<dbReference type="OrthoDB" id="29755at2759"/>
<name>A0A5A8DVW2_CAFRO</name>
<dbReference type="GO" id="GO:0005634">
    <property type="term" value="C:nucleus"/>
    <property type="evidence" value="ECO:0007669"/>
    <property type="project" value="UniProtKB-SubCell"/>
</dbReference>
<gene>
    <name evidence="10" type="ORF">FNF27_02341</name>
    <name evidence="9" type="ORF">FNF28_02159</name>
    <name evidence="7" type="ORF">FNF29_06970</name>
    <name evidence="8" type="ORF">FNF31_00617</name>
</gene>
<dbReference type="EMBL" id="VLTL01000023">
    <property type="protein sequence ID" value="KAA0169378.1"/>
    <property type="molecule type" value="Genomic_DNA"/>
</dbReference>
<reference evidence="11 12" key="1">
    <citation type="submission" date="2019-07" db="EMBL/GenBank/DDBJ databases">
        <title>Genomes of Cafeteria roenbergensis.</title>
        <authorList>
            <person name="Fischer M.G."/>
            <person name="Hackl T."/>
            <person name="Roman M."/>
        </authorList>
    </citation>
    <scope>NUCLEOTIDE SEQUENCE [LARGE SCALE GENOMIC DNA]</scope>
    <source>
        <strain evidence="7 12">BVI</strain>
        <strain evidence="8 14">Cflag</strain>
        <strain evidence="10 11">E4-10P</strain>
        <strain evidence="9 13">RCC970-E3</strain>
    </source>
</reference>
<evidence type="ECO:0000256" key="4">
    <source>
        <dbReference type="ARBA" id="ARBA00023163"/>
    </source>
</evidence>
<dbReference type="InterPro" id="IPR036747">
    <property type="entry name" value="ASF1-like_sf"/>
</dbReference>
<evidence type="ECO:0000313" key="13">
    <source>
        <dbReference type="Proteomes" id="UP000324907"/>
    </source>
</evidence>
<sequence>MAVVTVLNIAVHNNPAKLLSPFQFEITFECTSALSDDLEWRVIYVGSAESSDHDQELDNVLVGPVPVGTNKFMLSTDAPDPSKIPATDLLGVTVVLVTCSYKAQEFIRVGYYVNNAYGEALPEGEEAATAIDPEKIFRHLLEDKPRVTRFPIKWE</sequence>
<keyword evidence="3" id="KW-0805">Transcription regulation</keyword>
<dbReference type="AlphaFoldDB" id="A0A5A8DVW2"/>
<dbReference type="GO" id="GO:0006335">
    <property type="term" value="P:DNA replication-dependent chromatin assembly"/>
    <property type="evidence" value="ECO:0007669"/>
    <property type="project" value="TreeGrafter"/>
</dbReference>
<dbReference type="PANTHER" id="PTHR12040:SF0">
    <property type="entry name" value="HISTONE CHAPERONE ASF1"/>
    <property type="match status" value="1"/>
</dbReference>
<evidence type="ECO:0000256" key="1">
    <source>
        <dbReference type="ARBA" id="ARBA00004123"/>
    </source>
</evidence>
<evidence type="ECO:0000256" key="5">
    <source>
        <dbReference type="ARBA" id="ARBA00023186"/>
    </source>
</evidence>
<dbReference type="SUPFAM" id="SSF101546">
    <property type="entry name" value="ASF1-like"/>
    <property type="match status" value="1"/>
</dbReference>
<evidence type="ECO:0000313" key="14">
    <source>
        <dbReference type="Proteomes" id="UP000325113"/>
    </source>
</evidence>
<dbReference type="GO" id="GO:0000785">
    <property type="term" value="C:chromatin"/>
    <property type="evidence" value="ECO:0007669"/>
    <property type="project" value="TreeGrafter"/>
</dbReference>
<dbReference type="PANTHER" id="PTHR12040">
    <property type="entry name" value="ANTI-SILENCING PROTEIN 1"/>
    <property type="match status" value="1"/>
</dbReference>
<evidence type="ECO:0000313" key="10">
    <source>
        <dbReference type="EMBL" id="KAA0176285.1"/>
    </source>
</evidence>
<evidence type="ECO:0000313" key="8">
    <source>
        <dbReference type="EMBL" id="KAA0168119.1"/>
    </source>
</evidence>
<dbReference type="Proteomes" id="UP000323011">
    <property type="component" value="Unassembled WGS sequence"/>
</dbReference>
<evidence type="ECO:0000313" key="12">
    <source>
        <dbReference type="Proteomes" id="UP000323011"/>
    </source>
</evidence>
<organism evidence="9 13">
    <name type="scientific">Cafeteria roenbergensis</name>
    <name type="common">Marine flagellate</name>
    <dbReference type="NCBI Taxonomy" id="33653"/>
    <lineage>
        <taxon>Eukaryota</taxon>
        <taxon>Sar</taxon>
        <taxon>Stramenopiles</taxon>
        <taxon>Bigyra</taxon>
        <taxon>Opalozoa</taxon>
        <taxon>Bicosoecida</taxon>
        <taxon>Cafeteriaceae</taxon>
        <taxon>Cafeteria</taxon>
    </lineage>
</organism>
<dbReference type="Pfam" id="PF04729">
    <property type="entry name" value="ASF1_hist_chap"/>
    <property type="match status" value="1"/>
</dbReference>
<evidence type="ECO:0000256" key="2">
    <source>
        <dbReference type="ARBA" id="ARBA00006051"/>
    </source>
</evidence>
<protein>
    <recommendedName>
        <fullName evidence="15">Anti-silencing function protein 1</fullName>
    </recommendedName>
</protein>
<evidence type="ECO:0000313" key="7">
    <source>
        <dbReference type="EMBL" id="KAA0148026.1"/>
    </source>
</evidence>
<evidence type="ECO:0000313" key="11">
    <source>
        <dbReference type="Proteomes" id="UP000322899"/>
    </source>
</evidence>
<proteinExistence type="inferred from homology"/>
<dbReference type="OMA" id="DYADQEM"/>
<keyword evidence="6" id="KW-0539">Nucleus</keyword>
<dbReference type="InterPro" id="IPR006818">
    <property type="entry name" value="ASF1-like"/>
</dbReference>
<accession>A0A5A8DVW2</accession>
<dbReference type="EMBL" id="VLTO01000009">
    <property type="protein sequence ID" value="KAA0176285.1"/>
    <property type="molecule type" value="Genomic_DNA"/>
</dbReference>
<evidence type="ECO:0000256" key="6">
    <source>
        <dbReference type="ARBA" id="ARBA00023242"/>
    </source>
</evidence>
<dbReference type="Proteomes" id="UP000325113">
    <property type="component" value="Unassembled WGS sequence"/>
</dbReference>
<evidence type="ECO:0008006" key="15">
    <source>
        <dbReference type="Google" id="ProtNLM"/>
    </source>
</evidence>
<keyword evidence="4" id="KW-0804">Transcription</keyword>
<comment type="caution">
    <text evidence="9">The sequence shown here is derived from an EMBL/GenBank/DDBJ whole genome shotgun (WGS) entry which is preliminary data.</text>
</comment>
<dbReference type="EMBL" id="VLTN01000058">
    <property type="protein sequence ID" value="KAA0148026.1"/>
    <property type="molecule type" value="Genomic_DNA"/>
</dbReference>
<comment type="subcellular location">
    <subcellularLocation>
        <location evidence="1">Nucleus</location>
    </subcellularLocation>
</comment>